<evidence type="ECO:0000313" key="16">
    <source>
        <dbReference type="EMBL" id="KAJ8313027.1"/>
    </source>
</evidence>
<evidence type="ECO:0000256" key="13">
    <source>
        <dbReference type="ARBA" id="ARBA00032789"/>
    </source>
</evidence>
<evidence type="ECO:0000256" key="15">
    <source>
        <dbReference type="SAM" id="MobiDB-lite"/>
    </source>
</evidence>
<dbReference type="Proteomes" id="UP001217089">
    <property type="component" value="Unassembled WGS sequence"/>
</dbReference>
<evidence type="ECO:0000256" key="2">
    <source>
        <dbReference type="ARBA" id="ARBA00005156"/>
    </source>
</evidence>
<comment type="caution">
    <text evidence="16">The sequence shown here is derived from an EMBL/GenBank/DDBJ whole genome shotgun (WGS) entry which is preliminary data.</text>
</comment>
<keyword evidence="17" id="KW-1185">Reference proteome</keyword>
<feature type="region of interest" description="Disordered" evidence="15">
    <location>
        <begin position="266"/>
        <end position="295"/>
    </location>
</feature>
<evidence type="ECO:0000256" key="4">
    <source>
        <dbReference type="ARBA" id="ARBA00012221"/>
    </source>
</evidence>
<comment type="catalytic activity">
    <reaction evidence="14">
        <text>L-histidyl-[translation elongation factor 2] + S-adenosyl-L-methionine = 2-[(3S)-amino-3-carboxypropyl]-L-histidyl-[translation elongation factor 2] + S-methyl-5'-thioadenosine + H(+)</text>
        <dbReference type="Rhea" id="RHEA:36783"/>
        <dbReference type="Rhea" id="RHEA-COMP:9748"/>
        <dbReference type="Rhea" id="RHEA-COMP:9749"/>
        <dbReference type="ChEBI" id="CHEBI:15378"/>
        <dbReference type="ChEBI" id="CHEBI:17509"/>
        <dbReference type="ChEBI" id="CHEBI:29979"/>
        <dbReference type="ChEBI" id="CHEBI:59789"/>
        <dbReference type="ChEBI" id="CHEBI:73995"/>
        <dbReference type="EC" id="2.5.1.108"/>
    </reaction>
</comment>
<dbReference type="Gene3D" id="3.40.50.11850">
    <property type="entry name" value="Diphthamide synthesis DPH1/DPH2 domain 2"/>
    <property type="match status" value="1"/>
</dbReference>
<protein>
    <recommendedName>
        <fullName evidence="5">2-(3-amino-3-carboxypropyl)histidine synthase subunit 1</fullName>
        <ecNumber evidence="4">2.5.1.108</ecNumber>
    </recommendedName>
    <alternativeName>
        <fullName evidence="12">Diphthamide biosynthesis protein 1</fullName>
    </alternativeName>
    <alternativeName>
        <fullName evidence="13">Diphtheria toxin resistance protein 1</fullName>
    </alternativeName>
    <alternativeName>
        <fullName evidence="11">S-adenosyl-L-methionine:L-histidine 3-amino-3-carboxypropyltransferase 1</fullName>
    </alternativeName>
</protein>
<dbReference type="InterPro" id="IPR042265">
    <property type="entry name" value="DPH1/DPH2_3"/>
</dbReference>
<keyword evidence="6" id="KW-0808">Transferase</keyword>
<sequence>MAAPMTVQHGPVVVAAKQDRKVFSVALQFPEGLLLYACTIADIIEEFTEADTLIMGDVTYGACCVDDFTAKALGADLMAASKDLNKDYKITTPQAKPLSPGEILGCTSPKLPPDVSAVIYLGDGRFHLESIMIHNPCLEAYKYDPYSKIFSREHYDTVQMHCLLQQRLQEAGKDYVTVLLSEIFPHKLQLFKDVEAWVQVACPRLSIDWGSAFDQPLLSPYELSVALGNIKWQPTYPMDYYANESLGPWTVNNELHRSIRRKITHKNTKSKSKVSENSNSEMLKCDKGTGQEKNS</sequence>
<dbReference type="InterPro" id="IPR042263">
    <property type="entry name" value="DPH1/DPH2_1"/>
</dbReference>
<dbReference type="EC" id="2.5.1.108" evidence="4"/>
<reference evidence="16 17" key="1">
    <citation type="submission" date="2022-12" db="EMBL/GenBank/DDBJ databases">
        <title>Chromosome-level genome of Tegillarca granosa.</title>
        <authorList>
            <person name="Kim J."/>
        </authorList>
    </citation>
    <scope>NUCLEOTIDE SEQUENCE [LARGE SCALE GENOMIC DNA]</scope>
    <source>
        <strain evidence="16">Teg-2019</strain>
        <tissue evidence="16">Adductor muscle</tissue>
    </source>
</reference>
<evidence type="ECO:0000256" key="6">
    <source>
        <dbReference type="ARBA" id="ARBA00022679"/>
    </source>
</evidence>
<gene>
    <name evidence="16" type="ORF">KUTeg_010400</name>
</gene>
<keyword evidence="9" id="KW-0408">Iron</keyword>
<evidence type="ECO:0000313" key="17">
    <source>
        <dbReference type="Proteomes" id="UP001217089"/>
    </source>
</evidence>
<evidence type="ECO:0000256" key="5">
    <source>
        <dbReference type="ARBA" id="ARBA00021915"/>
    </source>
</evidence>
<evidence type="ECO:0000256" key="11">
    <source>
        <dbReference type="ARBA" id="ARBA00031690"/>
    </source>
</evidence>
<dbReference type="InterPro" id="IPR016435">
    <property type="entry name" value="DPH1/DPH2"/>
</dbReference>
<dbReference type="EMBL" id="JARBDR010000440">
    <property type="protein sequence ID" value="KAJ8313027.1"/>
    <property type="molecule type" value="Genomic_DNA"/>
</dbReference>
<evidence type="ECO:0000256" key="10">
    <source>
        <dbReference type="ARBA" id="ARBA00023014"/>
    </source>
</evidence>
<dbReference type="NCBIfam" id="TIGR00322">
    <property type="entry name" value="diphth2_R"/>
    <property type="match status" value="3"/>
</dbReference>
<name>A0ABQ9F6N9_TEGGR</name>
<proteinExistence type="inferred from homology"/>
<keyword evidence="8" id="KW-0479">Metal-binding</keyword>
<dbReference type="Pfam" id="PF01866">
    <property type="entry name" value="Diphthamide_syn"/>
    <property type="match status" value="3"/>
</dbReference>
<keyword evidence="10" id="KW-0411">Iron-sulfur</keyword>
<evidence type="ECO:0000256" key="7">
    <source>
        <dbReference type="ARBA" id="ARBA00022691"/>
    </source>
</evidence>
<evidence type="ECO:0000256" key="12">
    <source>
        <dbReference type="ARBA" id="ARBA00032574"/>
    </source>
</evidence>
<evidence type="ECO:0000256" key="14">
    <source>
        <dbReference type="ARBA" id="ARBA00048403"/>
    </source>
</evidence>
<evidence type="ECO:0000256" key="9">
    <source>
        <dbReference type="ARBA" id="ARBA00023004"/>
    </source>
</evidence>
<accession>A0ABQ9F6N9</accession>
<comment type="similarity">
    <text evidence="3">Belongs to the DPH1/DPH2 family. DPH1 subfamily.</text>
</comment>
<organism evidence="16 17">
    <name type="scientific">Tegillarca granosa</name>
    <name type="common">Malaysian cockle</name>
    <name type="synonym">Anadara granosa</name>
    <dbReference type="NCBI Taxonomy" id="220873"/>
    <lineage>
        <taxon>Eukaryota</taxon>
        <taxon>Metazoa</taxon>
        <taxon>Spiralia</taxon>
        <taxon>Lophotrochozoa</taxon>
        <taxon>Mollusca</taxon>
        <taxon>Bivalvia</taxon>
        <taxon>Autobranchia</taxon>
        <taxon>Pteriomorphia</taxon>
        <taxon>Arcoida</taxon>
        <taxon>Arcoidea</taxon>
        <taxon>Arcidae</taxon>
        <taxon>Tegillarca</taxon>
    </lineage>
</organism>
<comment type="pathway">
    <text evidence="2">Protein modification; peptidyl-diphthamide biosynthesis.</text>
</comment>
<evidence type="ECO:0000256" key="1">
    <source>
        <dbReference type="ARBA" id="ARBA00001966"/>
    </source>
</evidence>
<dbReference type="SFLD" id="SFLDS00032">
    <property type="entry name" value="Radical_SAM_3-amino-3-carboxyp"/>
    <property type="match status" value="2"/>
</dbReference>
<evidence type="ECO:0000256" key="8">
    <source>
        <dbReference type="ARBA" id="ARBA00022723"/>
    </source>
</evidence>
<feature type="compositionally biased region" description="Basic and acidic residues" evidence="15">
    <location>
        <begin position="283"/>
        <end position="295"/>
    </location>
</feature>
<dbReference type="InterPro" id="IPR042264">
    <property type="entry name" value="DPH1/DPH2_2"/>
</dbReference>
<dbReference type="PANTHER" id="PTHR10762:SF1">
    <property type="entry name" value="2-(3-AMINO-3-CARBOXYPROPYL)HISTIDINE SYNTHASE SUBUNIT 1"/>
    <property type="match status" value="1"/>
</dbReference>
<evidence type="ECO:0000256" key="3">
    <source>
        <dbReference type="ARBA" id="ARBA00010173"/>
    </source>
</evidence>
<keyword evidence="7" id="KW-0949">S-adenosyl-L-methionine</keyword>
<comment type="cofactor">
    <cofactor evidence="1">
        <name>[4Fe-4S] cluster</name>
        <dbReference type="ChEBI" id="CHEBI:49883"/>
    </cofactor>
</comment>
<dbReference type="PANTHER" id="PTHR10762">
    <property type="entry name" value="DIPHTHAMIDE BIOSYNTHESIS PROTEIN"/>
    <property type="match status" value="1"/>
</dbReference>
<dbReference type="Gene3D" id="3.40.50.11840">
    <property type="entry name" value="Diphthamide synthesis DPH1/DPH2 domain 1"/>
    <property type="match status" value="1"/>
</dbReference>
<dbReference type="Gene3D" id="3.40.50.11860">
    <property type="entry name" value="Diphthamide synthesis DPH1/DPH2 domain 3"/>
    <property type="match status" value="1"/>
</dbReference>